<evidence type="ECO:0000313" key="1">
    <source>
        <dbReference type="EMBL" id="RQW76411.1"/>
    </source>
</evidence>
<dbReference type="GO" id="GO:0006974">
    <property type="term" value="P:DNA damage response"/>
    <property type="evidence" value="ECO:0007669"/>
    <property type="project" value="TreeGrafter"/>
</dbReference>
<dbReference type="RefSeq" id="WP_124762219.1">
    <property type="nucleotide sequence ID" value="NZ_JAFBDY010000001.1"/>
</dbReference>
<dbReference type="OrthoDB" id="9785192at2"/>
<organism evidence="1 2">
    <name type="scientific">Lysinibacillus composti</name>
    <dbReference type="NCBI Taxonomy" id="720633"/>
    <lineage>
        <taxon>Bacteria</taxon>
        <taxon>Bacillati</taxon>
        <taxon>Bacillota</taxon>
        <taxon>Bacilli</taxon>
        <taxon>Bacillales</taxon>
        <taxon>Bacillaceae</taxon>
        <taxon>Lysinibacillus</taxon>
    </lineage>
</organism>
<dbReference type="PANTHER" id="PTHR34387:SF1">
    <property type="entry name" value="PERIPLASMIC IMMUNOGENIC PROTEIN"/>
    <property type="match status" value="1"/>
</dbReference>
<evidence type="ECO:0000313" key="2">
    <source>
        <dbReference type="Proteomes" id="UP000274033"/>
    </source>
</evidence>
<keyword evidence="2" id="KW-1185">Reference proteome</keyword>
<dbReference type="Gene3D" id="3.30.70.2970">
    <property type="entry name" value="Protein of unknown function (DUF541), domain 2"/>
    <property type="match status" value="1"/>
</dbReference>
<accession>A0A3N9UKI0</accession>
<dbReference type="EMBL" id="RRCT01000001">
    <property type="protein sequence ID" value="RQW76411.1"/>
    <property type="molecule type" value="Genomic_DNA"/>
</dbReference>
<comment type="caution">
    <text evidence="1">The sequence shown here is derived from an EMBL/GenBank/DDBJ whole genome shotgun (WGS) entry which is preliminary data.</text>
</comment>
<proteinExistence type="predicted"/>
<dbReference type="InterPro" id="IPR052022">
    <property type="entry name" value="26kDa_periplasmic_antigen"/>
</dbReference>
<name>A0A3N9UKI0_9BACI</name>
<sequence length="216" mass="23908">MFHSSIFHPITPSYRVITVTGNSELTVRPTIAEVQIEVSTQNMDIATAQRENASLTNQVIQSLLVLGIDRDDIQTAFFNVMPLYDYVDGRQVFRGYEVRNAINVTVRNLSDVGVIIDTAIQNGANRISSLKFKVEDESPYYERALSLAIQDANSKASAIARSLGLNYMPQAIEVTEQSVGGPILFKTVAFTEQAIETPIEPGTITINATVQVKYQY</sequence>
<dbReference type="Gene3D" id="3.30.110.170">
    <property type="entry name" value="Protein of unknown function (DUF541), domain 1"/>
    <property type="match status" value="1"/>
</dbReference>
<dbReference type="Pfam" id="PF04402">
    <property type="entry name" value="SIMPL"/>
    <property type="match status" value="1"/>
</dbReference>
<protein>
    <submittedName>
        <fullName evidence="1">DUF541 domain-containing protein</fullName>
    </submittedName>
</protein>
<reference evidence="1 2" key="1">
    <citation type="journal article" date="2013" name="J. Microbiol.">
        <title>Lysinibacillus chungkukjangi sp. nov., isolated from Chungkukjang, Korean fermented soybean food.</title>
        <authorList>
            <person name="Kim S.J."/>
            <person name="Jang Y.H."/>
            <person name="Hamada M."/>
            <person name="Ahn J.H."/>
            <person name="Weon H.Y."/>
            <person name="Suzuki K."/>
            <person name="Whang K.S."/>
            <person name="Kwon S.W."/>
        </authorList>
    </citation>
    <scope>NUCLEOTIDE SEQUENCE [LARGE SCALE GENOMIC DNA]</scope>
    <source>
        <strain evidence="1 2">MCCC 1A12701</strain>
    </source>
</reference>
<gene>
    <name evidence="1" type="ORF">EBB45_02350</name>
</gene>
<dbReference type="Proteomes" id="UP000274033">
    <property type="component" value="Unassembled WGS sequence"/>
</dbReference>
<dbReference type="InterPro" id="IPR007497">
    <property type="entry name" value="SIMPL/DUF541"/>
</dbReference>
<dbReference type="AlphaFoldDB" id="A0A3N9UKI0"/>
<dbReference type="PANTHER" id="PTHR34387">
    <property type="entry name" value="SLR1258 PROTEIN"/>
    <property type="match status" value="1"/>
</dbReference>